<dbReference type="FunFam" id="3.40.50.300:FF:000053">
    <property type="entry name" value="Signal recognition particle receptor FtsY"/>
    <property type="match status" value="1"/>
</dbReference>
<keyword evidence="6 9" id="KW-0472">Membrane</keyword>
<dbReference type="PANTHER" id="PTHR43134">
    <property type="entry name" value="SIGNAL RECOGNITION PARTICLE RECEPTOR SUBUNIT ALPHA"/>
    <property type="match status" value="1"/>
</dbReference>
<dbReference type="InterPro" id="IPR004390">
    <property type="entry name" value="SR_rcpt_FtsY"/>
</dbReference>
<feature type="region of interest" description="Disordered" evidence="10">
    <location>
        <begin position="1"/>
        <end position="55"/>
    </location>
</feature>
<evidence type="ECO:0000256" key="9">
    <source>
        <dbReference type="HAMAP-Rule" id="MF_00920"/>
    </source>
</evidence>
<feature type="compositionally biased region" description="Low complexity" evidence="10">
    <location>
        <begin position="33"/>
        <end position="42"/>
    </location>
</feature>
<comment type="function">
    <text evidence="9">Involved in targeting and insertion of nascent membrane proteins into the cytoplasmic membrane. Acts as a receptor for the complex formed by the signal recognition particle (SRP) and the ribosome-nascent chain (RNC).</text>
</comment>
<comment type="caution">
    <text evidence="12">The sequence shown here is derived from an EMBL/GenBank/DDBJ whole genome shotgun (WGS) entry which is preliminary data.</text>
</comment>
<reference evidence="12" key="1">
    <citation type="submission" date="2020-07" db="EMBL/GenBank/DDBJ databases">
        <title>Huge and variable diversity of episymbiotic CPR bacteria and DPANN archaea in groundwater ecosystems.</title>
        <authorList>
            <person name="He C.Y."/>
            <person name="Keren R."/>
            <person name="Whittaker M."/>
            <person name="Farag I.F."/>
            <person name="Doudna J."/>
            <person name="Cate J.H.D."/>
            <person name="Banfield J.F."/>
        </authorList>
    </citation>
    <scope>NUCLEOTIDE SEQUENCE</scope>
    <source>
        <strain evidence="12">NC_groundwater_763_Ag_S-0.2um_68_21</strain>
    </source>
</reference>
<dbReference type="PROSITE" id="PS00300">
    <property type="entry name" value="SRP54"/>
    <property type="match status" value="1"/>
</dbReference>
<evidence type="ECO:0000256" key="8">
    <source>
        <dbReference type="ARBA" id="ARBA00048027"/>
    </source>
</evidence>
<evidence type="ECO:0000256" key="3">
    <source>
        <dbReference type="ARBA" id="ARBA00022741"/>
    </source>
</evidence>
<dbReference type="InterPro" id="IPR000897">
    <property type="entry name" value="SRP54_GTPase_dom"/>
</dbReference>
<dbReference type="GO" id="GO:0006614">
    <property type="term" value="P:SRP-dependent cotranslational protein targeting to membrane"/>
    <property type="evidence" value="ECO:0007669"/>
    <property type="project" value="InterPro"/>
</dbReference>
<dbReference type="EMBL" id="JACPUR010000017">
    <property type="protein sequence ID" value="MBI3127281.1"/>
    <property type="molecule type" value="Genomic_DNA"/>
</dbReference>
<dbReference type="InterPro" id="IPR036225">
    <property type="entry name" value="SRP/SRP_N"/>
</dbReference>
<dbReference type="NCBIfam" id="TIGR00064">
    <property type="entry name" value="ftsY"/>
    <property type="match status" value="1"/>
</dbReference>
<dbReference type="SUPFAM" id="SSF52540">
    <property type="entry name" value="P-loop containing nucleoside triphosphate hydrolases"/>
    <property type="match status" value="1"/>
</dbReference>
<evidence type="ECO:0000256" key="5">
    <source>
        <dbReference type="ARBA" id="ARBA00023134"/>
    </source>
</evidence>
<dbReference type="GO" id="GO:0003924">
    <property type="term" value="F:GTPase activity"/>
    <property type="evidence" value="ECO:0007669"/>
    <property type="project" value="UniProtKB-UniRule"/>
</dbReference>
<keyword evidence="7 9" id="KW-0675">Receptor</keyword>
<evidence type="ECO:0000313" key="13">
    <source>
        <dbReference type="Proteomes" id="UP000782312"/>
    </source>
</evidence>
<dbReference type="GO" id="GO:0005737">
    <property type="term" value="C:cytoplasm"/>
    <property type="evidence" value="ECO:0007669"/>
    <property type="project" value="UniProtKB-SubCell"/>
</dbReference>
<dbReference type="Gene3D" id="3.40.50.300">
    <property type="entry name" value="P-loop containing nucleotide triphosphate hydrolases"/>
    <property type="match status" value="1"/>
</dbReference>
<dbReference type="SUPFAM" id="SSF47364">
    <property type="entry name" value="Domain of the SRP/SRP receptor G-proteins"/>
    <property type="match status" value="1"/>
</dbReference>
<sequence>MAFGFFQRKKEEKKPPAGGEAPPGEGAAEEAPPEAAAPEEAAPAPPPAPPRREGWFGRLRSGLAKTRESFLGRVGGILRRRPRIDAETIEELEEALYAADLGPLTVERVLDRLRRGEGGRGEPAGRLRALLREMLAHPAVPPRAAPAAPAKGDPRVIFLVGVNGAGKTTTAGKLAARYAAEGRRVMLAAADTFRAAAGEQIEIWAGRAGCELIRLQEGADPSAVVFDALQAAKARGAEVLLADTAGRLHTKKNLMEELKKVRRVAERLVPGAPHEVLLVLDATTGQNALAQVREFGAALGVTGLVLTKLDGTARGGVVVGAAHESGIPVRYIGVGEGVEDLLDFDPDAFIAALFGDAEEA</sequence>
<comment type="subcellular location">
    <subcellularLocation>
        <location evidence="9">Cell membrane</location>
        <topology evidence="9">Peripheral membrane protein</topology>
        <orientation evidence="9">Cytoplasmic side</orientation>
    </subcellularLocation>
    <subcellularLocation>
        <location evidence="9">Cytoplasm</location>
    </subcellularLocation>
</comment>
<organism evidence="12 13">
    <name type="scientific">Tectimicrobiota bacterium</name>
    <dbReference type="NCBI Taxonomy" id="2528274"/>
    <lineage>
        <taxon>Bacteria</taxon>
        <taxon>Pseudomonadati</taxon>
        <taxon>Nitrospinota/Tectimicrobiota group</taxon>
        <taxon>Candidatus Tectimicrobiota</taxon>
    </lineage>
</organism>
<evidence type="ECO:0000256" key="1">
    <source>
        <dbReference type="ARBA" id="ARBA00022475"/>
    </source>
</evidence>
<dbReference type="InterPro" id="IPR027417">
    <property type="entry name" value="P-loop_NTPase"/>
</dbReference>
<protein>
    <recommendedName>
        <fullName evidence="9">Signal recognition particle receptor FtsY</fullName>
        <shortName evidence="9">SRP receptor</shortName>
        <ecNumber evidence="9">3.6.5.4</ecNumber>
    </recommendedName>
</protein>
<feature type="compositionally biased region" description="Low complexity" evidence="10">
    <location>
        <begin position="16"/>
        <end position="26"/>
    </location>
</feature>
<evidence type="ECO:0000259" key="11">
    <source>
        <dbReference type="PROSITE" id="PS00300"/>
    </source>
</evidence>
<keyword evidence="1 9" id="KW-1003">Cell membrane</keyword>
<dbReference type="GO" id="GO:0005525">
    <property type="term" value="F:GTP binding"/>
    <property type="evidence" value="ECO:0007669"/>
    <property type="project" value="UniProtKB-UniRule"/>
</dbReference>
<evidence type="ECO:0000313" key="12">
    <source>
        <dbReference type="EMBL" id="MBI3127281.1"/>
    </source>
</evidence>
<gene>
    <name evidence="9 12" type="primary">ftsY</name>
    <name evidence="12" type="ORF">HYZ11_06725</name>
</gene>
<comment type="similarity">
    <text evidence="9">Belongs to the GTP-binding SRP family. FtsY subfamily.</text>
</comment>
<proteinExistence type="inferred from homology"/>
<keyword evidence="3 9" id="KW-0547">Nucleotide-binding</keyword>
<dbReference type="GO" id="GO:0005886">
    <property type="term" value="C:plasma membrane"/>
    <property type="evidence" value="ECO:0007669"/>
    <property type="project" value="UniProtKB-SubCell"/>
</dbReference>
<dbReference type="InterPro" id="IPR003593">
    <property type="entry name" value="AAA+_ATPase"/>
</dbReference>
<feature type="binding site" evidence="9">
    <location>
        <begin position="243"/>
        <end position="247"/>
    </location>
    <ligand>
        <name>GTP</name>
        <dbReference type="ChEBI" id="CHEBI:37565"/>
    </ligand>
</feature>
<dbReference type="InterPro" id="IPR042101">
    <property type="entry name" value="SRP54_N_sf"/>
</dbReference>
<keyword evidence="5 9" id="KW-0342">GTP-binding</keyword>
<evidence type="ECO:0000256" key="6">
    <source>
        <dbReference type="ARBA" id="ARBA00023136"/>
    </source>
</evidence>
<keyword evidence="4 9" id="KW-0378">Hydrolase</keyword>
<accession>A0A932I0R3</accession>
<dbReference type="SMART" id="SM00382">
    <property type="entry name" value="AAA"/>
    <property type="match status" value="1"/>
</dbReference>
<evidence type="ECO:0000256" key="10">
    <source>
        <dbReference type="SAM" id="MobiDB-lite"/>
    </source>
</evidence>
<dbReference type="SMART" id="SM00963">
    <property type="entry name" value="SRP54_N"/>
    <property type="match status" value="1"/>
</dbReference>
<comment type="catalytic activity">
    <reaction evidence="8 9">
        <text>GTP + H2O = GDP + phosphate + H(+)</text>
        <dbReference type="Rhea" id="RHEA:19669"/>
        <dbReference type="ChEBI" id="CHEBI:15377"/>
        <dbReference type="ChEBI" id="CHEBI:15378"/>
        <dbReference type="ChEBI" id="CHEBI:37565"/>
        <dbReference type="ChEBI" id="CHEBI:43474"/>
        <dbReference type="ChEBI" id="CHEBI:58189"/>
        <dbReference type="EC" id="3.6.5.4"/>
    </reaction>
</comment>
<dbReference type="CDD" id="cd17874">
    <property type="entry name" value="FtsY"/>
    <property type="match status" value="1"/>
</dbReference>
<dbReference type="SMART" id="SM00962">
    <property type="entry name" value="SRP54"/>
    <property type="match status" value="1"/>
</dbReference>
<dbReference type="Pfam" id="PF02881">
    <property type="entry name" value="SRP54_N"/>
    <property type="match status" value="1"/>
</dbReference>
<dbReference type="Proteomes" id="UP000782312">
    <property type="component" value="Unassembled WGS sequence"/>
</dbReference>
<dbReference type="PANTHER" id="PTHR43134:SF1">
    <property type="entry name" value="SIGNAL RECOGNITION PARTICLE RECEPTOR SUBUNIT ALPHA"/>
    <property type="match status" value="1"/>
</dbReference>
<dbReference type="GO" id="GO:0005047">
    <property type="term" value="F:signal recognition particle binding"/>
    <property type="evidence" value="ECO:0007669"/>
    <property type="project" value="TreeGrafter"/>
</dbReference>
<dbReference type="InterPro" id="IPR013822">
    <property type="entry name" value="Signal_recog_particl_SRP54_hlx"/>
</dbReference>
<dbReference type="EC" id="3.6.5.4" evidence="9"/>
<feature type="domain" description="SRP54-type proteins GTP-binding" evidence="11">
    <location>
        <begin position="328"/>
        <end position="341"/>
    </location>
</feature>
<dbReference type="Pfam" id="PF00448">
    <property type="entry name" value="SRP54"/>
    <property type="match status" value="1"/>
</dbReference>
<dbReference type="Gene3D" id="1.20.120.140">
    <property type="entry name" value="Signal recognition particle SRP54, nucleotide-binding domain"/>
    <property type="match status" value="1"/>
</dbReference>
<evidence type="ECO:0000256" key="7">
    <source>
        <dbReference type="ARBA" id="ARBA00023170"/>
    </source>
</evidence>
<dbReference type="HAMAP" id="MF_00920">
    <property type="entry name" value="FtsY"/>
    <property type="match status" value="1"/>
</dbReference>
<evidence type="ECO:0000256" key="2">
    <source>
        <dbReference type="ARBA" id="ARBA00022490"/>
    </source>
</evidence>
<evidence type="ECO:0000256" key="4">
    <source>
        <dbReference type="ARBA" id="ARBA00022801"/>
    </source>
</evidence>
<feature type="binding site" evidence="9">
    <location>
        <begin position="161"/>
        <end position="168"/>
    </location>
    <ligand>
        <name>GTP</name>
        <dbReference type="ChEBI" id="CHEBI:37565"/>
    </ligand>
</feature>
<dbReference type="AlphaFoldDB" id="A0A932I0R3"/>
<keyword evidence="2 9" id="KW-0963">Cytoplasm</keyword>
<feature type="binding site" evidence="9">
    <location>
        <begin position="307"/>
        <end position="310"/>
    </location>
    <ligand>
        <name>GTP</name>
        <dbReference type="ChEBI" id="CHEBI:37565"/>
    </ligand>
</feature>
<name>A0A932I0R3_UNCTE</name>
<comment type="subunit">
    <text evidence="9">Part of the signal recognition particle protein translocation system, which is composed of SRP and FtsY.</text>
</comment>